<organism evidence="3 4">
    <name type="scientific">Magnetofaba australis IT-1</name>
    <dbReference type="NCBI Taxonomy" id="1434232"/>
    <lineage>
        <taxon>Bacteria</taxon>
        <taxon>Pseudomonadati</taxon>
        <taxon>Pseudomonadota</taxon>
        <taxon>Magnetococcia</taxon>
        <taxon>Magnetococcales</taxon>
        <taxon>Magnetococcaceae</taxon>
        <taxon>Magnetofaba</taxon>
    </lineage>
</organism>
<gene>
    <name evidence="3" type="ORF">MAIT1_01773</name>
</gene>
<accession>A0A1Y2K131</accession>
<dbReference type="Gene3D" id="1.20.120.160">
    <property type="entry name" value="HPT domain"/>
    <property type="match status" value="1"/>
</dbReference>
<protein>
    <submittedName>
        <fullName evidence="3">Putative Histidine phosphotransfer protein isoform 1</fullName>
    </submittedName>
</protein>
<dbReference type="Pfam" id="PF01627">
    <property type="entry name" value="Hpt"/>
    <property type="match status" value="1"/>
</dbReference>
<evidence type="ECO:0000259" key="2">
    <source>
        <dbReference type="Pfam" id="PF01627"/>
    </source>
</evidence>
<reference evidence="3 4" key="1">
    <citation type="journal article" date="2016" name="BMC Genomics">
        <title>Combined genomic and structural analyses of a cultured magnetotactic bacterium reveals its niche adaptation to a dynamic environment.</title>
        <authorList>
            <person name="Araujo A.C."/>
            <person name="Morillo V."/>
            <person name="Cypriano J."/>
            <person name="Teixeira L.C."/>
            <person name="Leao P."/>
            <person name="Lyra S."/>
            <person name="Almeida L.G."/>
            <person name="Bazylinski D.A."/>
            <person name="Vasconcellos A.T."/>
            <person name="Abreu F."/>
            <person name="Lins U."/>
        </authorList>
    </citation>
    <scope>NUCLEOTIDE SEQUENCE [LARGE SCALE GENOMIC DNA]</scope>
    <source>
        <strain evidence="3 4">IT-1</strain>
    </source>
</reference>
<dbReference type="EMBL" id="LVJN01000020">
    <property type="protein sequence ID" value="OSM01741.1"/>
    <property type="molecule type" value="Genomic_DNA"/>
</dbReference>
<name>A0A1Y2K131_9PROT</name>
<feature type="domain" description="HPt" evidence="2">
    <location>
        <begin position="29"/>
        <end position="107"/>
    </location>
</feature>
<dbReference type="Proteomes" id="UP000194003">
    <property type="component" value="Unassembled WGS sequence"/>
</dbReference>
<dbReference type="AlphaFoldDB" id="A0A1Y2K131"/>
<evidence type="ECO:0000313" key="3">
    <source>
        <dbReference type="EMBL" id="OSM01741.1"/>
    </source>
</evidence>
<dbReference type="GO" id="GO:0000160">
    <property type="term" value="P:phosphorelay signal transduction system"/>
    <property type="evidence" value="ECO:0007669"/>
    <property type="project" value="UniProtKB-KW"/>
</dbReference>
<comment type="caution">
    <text evidence="3">The sequence shown here is derived from an EMBL/GenBank/DDBJ whole genome shotgun (WGS) entry which is preliminary data.</text>
</comment>
<dbReference type="InterPro" id="IPR036641">
    <property type="entry name" value="HPT_dom_sf"/>
</dbReference>
<keyword evidence="4" id="KW-1185">Reference proteome</keyword>
<sequence length="121" mass="13924">MDARDDREIDESFWKILVDGLTYGELTNLLELYHVNGRRYLQDARGALEDGRYQDVSDHLHRFAGSSASFALRRIESEARGMQRYAAPQSADMLYTGLDQLEQDLEQGVQVLRQRLQSMQG</sequence>
<keyword evidence="1" id="KW-0902">Two-component regulatory system</keyword>
<evidence type="ECO:0000313" key="4">
    <source>
        <dbReference type="Proteomes" id="UP000194003"/>
    </source>
</evidence>
<dbReference type="GO" id="GO:0004672">
    <property type="term" value="F:protein kinase activity"/>
    <property type="evidence" value="ECO:0007669"/>
    <property type="project" value="UniProtKB-ARBA"/>
</dbReference>
<dbReference type="InterPro" id="IPR008207">
    <property type="entry name" value="Sig_transdc_His_kin_Hpt_dom"/>
</dbReference>
<dbReference type="RefSeq" id="WP_158089516.1">
    <property type="nucleotide sequence ID" value="NZ_LVJN01000020.1"/>
</dbReference>
<dbReference type="SUPFAM" id="SSF47226">
    <property type="entry name" value="Histidine-containing phosphotransfer domain, HPT domain"/>
    <property type="match status" value="1"/>
</dbReference>
<evidence type="ECO:0000256" key="1">
    <source>
        <dbReference type="ARBA" id="ARBA00023012"/>
    </source>
</evidence>
<proteinExistence type="predicted"/>